<evidence type="ECO:0000313" key="2">
    <source>
        <dbReference type="Proteomes" id="UP000030428"/>
    </source>
</evidence>
<dbReference type="EMBL" id="JSZA02000103">
    <property type="protein sequence ID" value="KHD05584.1"/>
    <property type="molecule type" value="Genomic_DNA"/>
</dbReference>
<dbReference type="Gene3D" id="1.20.120.330">
    <property type="entry name" value="Nucleotidyltransferases domain 2"/>
    <property type="match status" value="1"/>
</dbReference>
<dbReference type="AlphaFoldDB" id="A0A0A6P5F7"/>
<gene>
    <name evidence="1" type="ORF">PN36_22315</name>
</gene>
<reference evidence="1 2" key="1">
    <citation type="journal article" date="2016" name="Front. Microbiol.">
        <title>Single-Cell (Meta-)Genomics of a Dimorphic Candidatus Thiomargarita nelsonii Reveals Genomic Plasticity.</title>
        <authorList>
            <person name="Flood B.E."/>
            <person name="Fliss P."/>
            <person name="Jones D.S."/>
            <person name="Dick G.J."/>
            <person name="Jain S."/>
            <person name="Kaster A.K."/>
            <person name="Winkel M."/>
            <person name="Mussmann M."/>
            <person name="Bailey J."/>
        </authorList>
    </citation>
    <scope>NUCLEOTIDE SEQUENCE [LARGE SCALE GENOMIC DNA]</scope>
    <source>
        <strain evidence="1">Hydrate Ridge</strain>
    </source>
</reference>
<proteinExistence type="predicted"/>
<dbReference type="SUPFAM" id="SSF81593">
    <property type="entry name" value="Nucleotidyltransferase substrate binding subunit/domain"/>
    <property type="match status" value="1"/>
</dbReference>
<protein>
    <submittedName>
        <fullName evidence="1">Uncharacterized protein</fullName>
    </submittedName>
</protein>
<name>A0A0A6P5F7_9GAMM</name>
<sequence>MNDDLRLLLKQQLILLDDAVNVLTFSEQKCQEIGIKNDLTLDELDRFESLTSRFGRLCDILLQKIFRLIDEIDLESRGTLRDRINRAEQKELIKSAERFIECRTLRNEIAHEYTPDNVLAIFGKVLEMTPVLVESVEMVKAYCEKY</sequence>
<dbReference type="Proteomes" id="UP000030428">
    <property type="component" value="Unassembled WGS sequence"/>
</dbReference>
<evidence type="ECO:0000313" key="1">
    <source>
        <dbReference type="EMBL" id="KHD05584.1"/>
    </source>
</evidence>
<keyword evidence="2" id="KW-1185">Reference proteome</keyword>
<comment type="caution">
    <text evidence="1">The sequence shown here is derived from an EMBL/GenBank/DDBJ whole genome shotgun (WGS) entry which is preliminary data.</text>
</comment>
<accession>A0A0A6P5F7</accession>
<organism evidence="1 2">
    <name type="scientific">Candidatus Thiomargarita nelsonii</name>
    <dbReference type="NCBI Taxonomy" id="1003181"/>
    <lineage>
        <taxon>Bacteria</taxon>
        <taxon>Pseudomonadati</taxon>
        <taxon>Pseudomonadota</taxon>
        <taxon>Gammaproteobacteria</taxon>
        <taxon>Thiotrichales</taxon>
        <taxon>Thiotrichaceae</taxon>
        <taxon>Thiomargarita</taxon>
    </lineage>
</organism>